<dbReference type="EMBL" id="VOBR01000004">
    <property type="protein sequence ID" value="TWP53020.1"/>
    <property type="molecule type" value="Genomic_DNA"/>
</dbReference>
<keyword evidence="3" id="KW-1185">Reference proteome</keyword>
<keyword evidence="2" id="KW-0808">Transferase</keyword>
<evidence type="ECO:0000259" key="1">
    <source>
        <dbReference type="Pfam" id="PF00294"/>
    </source>
</evidence>
<evidence type="ECO:0000313" key="3">
    <source>
        <dbReference type="Proteomes" id="UP000316639"/>
    </source>
</evidence>
<dbReference type="InterPro" id="IPR052562">
    <property type="entry name" value="Ketohexokinase-related"/>
</dbReference>
<accession>A0A563EZ63</accession>
<dbReference type="AlphaFoldDB" id="A0A563EZ63"/>
<feature type="domain" description="Carbohydrate kinase PfkB" evidence="1">
    <location>
        <begin position="1"/>
        <end position="261"/>
    </location>
</feature>
<protein>
    <submittedName>
        <fullName evidence="2">Carbohydrate kinase</fullName>
    </submittedName>
</protein>
<dbReference type="Gene3D" id="3.40.1190.20">
    <property type="match status" value="1"/>
</dbReference>
<dbReference type="SUPFAM" id="SSF53613">
    <property type="entry name" value="Ribokinase-like"/>
    <property type="match status" value="1"/>
</dbReference>
<dbReference type="InterPro" id="IPR011611">
    <property type="entry name" value="PfkB_dom"/>
</dbReference>
<dbReference type="GO" id="GO:0016301">
    <property type="term" value="F:kinase activity"/>
    <property type="evidence" value="ECO:0007669"/>
    <property type="project" value="UniProtKB-KW"/>
</dbReference>
<dbReference type="Proteomes" id="UP000316639">
    <property type="component" value="Unassembled WGS sequence"/>
</dbReference>
<dbReference type="InterPro" id="IPR029056">
    <property type="entry name" value="Ribokinase-like"/>
</dbReference>
<comment type="caution">
    <text evidence="2">The sequence shown here is derived from an EMBL/GenBank/DDBJ whole genome shotgun (WGS) entry which is preliminary data.</text>
</comment>
<proteinExistence type="predicted"/>
<evidence type="ECO:0000313" key="2">
    <source>
        <dbReference type="EMBL" id="TWP53020.1"/>
    </source>
</evidence>
<dbReference type="Pfam" id="PF00294">
    <property type="entry name" value="PfkB"/>
    <property type="match status" value="1"/>
</dbReference>
<reference evidence="2 3" key="1">
    <citation type="submission" date="2019-07" db="EMBL/GenBank/DDBJ databases">
        <title>Lentzea xizangensis sp. nov., isolated from Qinghai-Tibetan Plateau Soils.</title>
        <authorList>
            <person name="Huang J."/>
        </authorList>
    </citation>
    <scope>NUCLEOTIDE SEQUENCE [LARGE SCALE GENOMIC DNA]</scope>
    <source>
        <strain evidence="2 3">FXJ1.1311</strain>
    </source>
</reference>
<sequence length="283" mass="28527">MAAVLCVGLATLDVVQTVADFPAPGRKVQSSSVSYAPGGPAANAARTVAALGGSATLLTALGDDPLAGAVVSALAPVDVRAVTGITPVSMVVVRESDGERVVVSHNAGSHEAHVDDSDALVARADVVLVDGHHPALALSAALSAKRCGLTVVLDAGSWKPVLDHLLPLVDVAACSSNFERSEDELHARGVPLVIRTHGSAPVTWSRSGVTGAVPVPSVDVKDTNGAGDVWHGAYALELARGTDPVAAIGPASAAAAVRVGSAVGDWVRELARWQDSRSGSTSC</sequence>
<dbReference type="OrthoDB" id="9795789at2"/>
<name>A0A563EZ63_9PSEU</name>
<dbReference type="PANTHER" id="PTHR42774:SF3">
    <property type="entry name" value="KETOHEXOKINASE"/>
    <property type="match status" value="1"/>
</dbReference>
<dbReference type="PANTHER" id="PTHR42774">
    <property type="entry name" value="PHOSPHOTRANSFERASE SYSTEM TRANSPORT PROTEIN"/>
    <property type="match status" value="1"/>
</dbReference>
<dbReference type="RefSeq" id="WP_146350273.1">
    <property type="nucleotide sequence ID" value="NZ_VOBR01000004.1"/>
</dbReference>
<gene>
    <name evidence="2" type="ORF">FKR81_07970</name>
</gene>
<keyword evidence="2" id="KW-0418">Kinase</keyword>
<organism evidence="2 3">
    <name type="scientific">Lentzea tibetensis</name>
    <dbReference type="NCBI Taxonomy" id="2591470"/>
    <lineage>
        <taxon>Bacteria</taxon>
        <taxon>Bacillati</taxon>
        <taxon>Actinomycetota</taxon>
        <taxon>Actinomycetes</taxon>
        <taxon>Pseudonocardiales</taxon>
        <taxon>Pseudonocardiaceae</taxon>
        <taxon>Lentzea</taxon>
    </lineage>
</organism>